<keyword evidence="4" id="KW-0175">Coiled coil</keyword>
<dbReference type="SUPFAM" id="SSF116734">
    <property type="entry name" value="DNA methylase specificity domain"/>
    <property type="match status" value="1"/>
</dbReference>
<feature type="coiled-coil region" evidence="4">
    <location>
        <begin position="127"/>
        <end position="154"/>
    </location>
</feature>
<dbReference type="Pfam" id="PF01420">
    <property type="entry name" value="Methylase_S"/>
    <property type="match status" value="1"/>
</dbReference>
<dbReference type="PANTHER" id="PTHR30408">
    <property type="entry name" value="TYPE-1 RESTRICTION ENZYME ECOKI SPECIFICITY PROTEIN"/>
    <property type="match status" value="1"/>
</dbReference>
<evidence type="ECO:0000313" key="6">
    <source>
        <dbReference type="EMBL" id="EMA44256.1"/>
    </source>
</evidence>
<dbReference type="Gene3D" id="3.90.220.20">
    <property type="entry name" value="DNA methylase specificity domains"/>
    <property type="match status" value="1"/>
</dbReference>
<dbReference type="InParanoid" id="M0MEV8"/>
<evidence type="ECO:0000256" key="3">
    <source>
        <dbReference type="ARBA" id="ARBA00023125"/>
    </source>
</evidence>
<evidence type="ECO:0000256" key="4">
    <source>
        <dbReference type="SAM" id="Coils"/>
    </source>
</evidence>
<comment type="similarity">
    <text evidence="1">Belongs to the type-I restriction system S methylase family.</text>
</comment>
<dbReference type="PANTHER" id="PTHR30408:SF12">
    <property type="entry name" value="TYPE I RESTRICTION ENZYME MJAVIII SPECIFICITY SUBUNIT"/>
    <property type="match status" value="1"/>
</dbReference>
<comment type="caution">
    <text evidence="6">The sequence shown here is derived from an EMBL/GenBank/DDBJ whole genome shotgun (WGS) entry which is preliminary data.</text>
</comment>
<organism evidence="6 7">
    <name type="scientific">Halococcus saccharolyticus DSM 5350</name>
    <dbReference type="NCBI Taxonomy" id="1227455"/>
    <lineage>
        <taxon>Archaea</taxon>
        <taxon>Methanobacteriati</taxon>
        <taxon>Methanobacteriota</taxon>
        <taxon>Stenosarchaea group</taxon>
        <taxon>Halobacteria</taxon>
        <taxon>Halobacteriales</taxon>
        <taxon>Halococcaceae</taxon>
        <taxon>Halococcus</taxon>
    </lineage>
</organism>
<proteinExistence type="inferred from homology"/>
<evidence type="ECO:0000256" key="1">
    <source>
        <dbReference type="ARBA" id="ARBA00010923"/>
    </source>
</evidence>
<dbReference type="GO" id="GO:0003677">
    <property type="term" value="F:DNA binding"/>
    <property type="evidence" value="ECO:0007669"/>
    <property type="project" value="UniProtKB-KW"/>
</dbReference>
<name>M0MEV8_9EURY</name>
<dbReference type="GO" id="GO:0009307">
    <property type="term" value="P:DNA restriction-modification system"/>
    <property type="evidence" value="ECO:0007669"/>
    <property type="project" value="UniProtKB-KW"/>
</dbReference>
<dbReference type="Proteomes" id="UP000011669">
    <property type="component" value="Unassembled WGS sequence"/>
</dbReference>
<dbReference type="PATRIC" id="fig|1227455.4.peg.2470"/>
<dbReference type="InterPro" id="IPR044946">
    <property type="entry name" value="Restrct_endonuc_typeI_TRD_sf"/>
</dbReference>
<evidence type="ECO:0000259" key="5">
    <source>
        <dbReference type="Pfam" id="PF01420"/>
    </source>
</evidence>
<dbReference type="InterPro" id="IPR000055">
    <property type="entry name" value="Restrct_endonuc_typeI_TRD"/>
</dbReference>
<protein>
    <submittedName>
        <fullName evidence="6">Type I restriction-modification system, S subunit</fullName>
    </submittedName>
</protein>
<dbReference type="Gene3D" id="1.10.287.1120">
    <property type="entry name" value="Bipartite methylase S protein"/>
    <property type="match status" value="1"/>
</dbReference>
<sequence>MIKVEDMNLPGNDKSIQEVTNRVTDEVLDELSKNVFPENTVIHPRVGEALLLNKTRITGEDTAFDDNIMGWIPEEINPEYLYYASTLVDFNAVAQTGTVPSINKTMAANFRFPLPPKEEQEEIAEDLSRVDSQVSIYEEEKEQLRRVKQGLMQDLLSGTVRTHEADIDIPEAVLAHG</sequence>
<evidence type="ECO:0000256" key="2">
    <source>
        <dbReference type="ARBA" id="ARBA00022747"/>
    </source>
</evidence>
<gene>
    <name evidence="6" type="ORF">C449_12038</name>
</gene>
<feature type="domain" description="Type I restriction modification DNA specificity" evidence="5">
    <location>
        <begin position="21"/>
        <end position="145"/>
    </location>
</feature>
<keyword evidence="2" id="KW-0680">Restriction system</keyword>
<dbReference type="EMBL" id="AOMD01000025">
    <property type="protein sequence ID" value="EMA44256.1"/>
    <property type="molecule type" value="Genomic_DNA"/>
</dbReference>
<keyword evidence="7" id="KW-1185">Reference proteome</keyword>
<accession>M0MEV8</accession>
<evidence type="ECO:0000313" key="7">
    <source>
        <dbReference type="Proteomes" id="UP000011669"/>
    </source>
</evidence>
<dbReference type="InterPro" id="IPR052021">
    <property type="entry name" value="Type-I_RS_S_subunit"/>
</dbReference>
<reference evidence="6 7" key="1">
    <citation type="journal article" date="2014" name="PLoS Genet.">
        <title>Phylogenetically driven sequencing of extremely halophilic archaea reveals strategies for static and dynamic osmo-response.</title>
        <authorList>
            <person name="Becker E.A."/>
            <person name="Seitzer P.M."/>
            <person name="Tritt A."/>
            <person name="Larsen D."/>
            <person name="Krusor M."/>
            <person name="Yao A.I."/>
            <person name="Wu D."/>
            <person name="Madern D."/>
            <person name="Eisen J.A."/>
            <person name="Darling A.E."/>
            <person name="Facciotti M.T."/>
        </authorList>
    </citation>
    <scope>NUCLEOTIDE SEQUENCE [LARGE SCALE GENOMIC DNA]</scope>
    <source>
        <strain evidence="6 7">DSM 5350</strain>
    </source>
</reference>
<dbReference type="AlphaFoldDB" id="M0MEV8"/>
<keyword evidence="3" id="KW-0238">DNA-binding</keyword>
<dbReference type="STRING" id="1227455.C449_12038"/>